<comment type="caution">
    <text evidence="1">The sequence shown here is derived from an EMBL/GenBank/DDBJ whole genome shotgun (WGS) entry which is preliminary data.</text>
</comment>
<evidence type="ECO:0000313" key="2">
    <source>
        <dbReference type="Proteomes" id="UP000535838"/>
    </source>
</evidence>
<organism evidence="1 2">
    <name type="scientific">Cohnella thailandensis</name>
    <dbReference type="NCBI Taxonomy" id="557557"/>
    <lineage>
        <taxon>Bacteria</taxon>
        <taxon>Bacillati</taxon>
        <taxon>Bacillota</taxon>
        <taxon>Bacilli</taxon>
        <taxon>Bacillales</taxon>
        <taxon>Paenibacillaceae</taxon>
        <taxon>Cohnella</taxon>
    </lineage>
</organism>
<dbReference type="EMBL" id="JACJVQ010000017">
    <property type="protein sequence ID" value="MBB6636263.1"/>
    <property type="molecule type" value="Genomic_DNA"/>
</dbReference>
<keyword evidence="2" id="KW-1185">Reference proteome</keyword>
<evidence type="ECO:0000313" key="1">
    <source>
        <dbReference type="EMBL" id="MBB6636263.1"/>
    </source>
</evidence>
<accession>A0A841SVD0</accession>
<gene>
    <name evidence="1" type="ORF">H7B67_19240</name>
</gene>
<protein>
    <submittedName>
        <fullName evidence="1">Uncharacterized protein</fullName>
    </submittedName>
</protein>
<name>A0A841SVD0_9BACL</name>
<proteinExistence type="predicted"/>
<dbReference type="AlphaFoldDB" id="A0A841SVD0"/>
<reference evidence="1 2" key="1">
    <citation type="submission" date="2020-08" db="EMBL/GenBank/DDBJ databases">
        <title>Cohnella phylogeny.</title>
        <authorList>
            <person name="Dunlap C."/>
        </authorList>
    </citation>
    <scope>NUCLEOTIDE SEQUENCE [LARGE SCALE GENOMIC DNA]</scope>
    <source>
        <strain evidence="1 2">DSM 25241</strain>
    </source>
</reference>
<dbReference type="Proteomes" id="UP000535838">
    <property type="component" value="Unassembled WGS sequence"/>
</dbReference>
<sequence>MAIAERVFPDHLNIRLSEDIFKAEPARLHVLMKRGAERNGARLAACPESPIHHDFIAAERPIGQLFAAVKKAQ</sequence>
<dbReference type="RefSeq" id="WP_185121477.1">
    <property type="nucleotide sequence ID" value="NZ_JACJVQ010000017.1"/>
</dbReference>